<organism evidence="1 2">
    <name type="scientific">Macrosiphum euphorbiae</name>
    <name type="common">potato aphid</name>
    <dbReference type="NCBI Taxonomy" id="13131"/>
    <lineage>
        <taxon>Eukaryota</taxon>
        <taxon>Metazoa</taxon>
        <taxon>Ecdysozoa</taxon>
        <taxon>Arthropoda</taxon>
        <taxon>Hexapoda</taxon>
        <taxon>Insecta</taxon>
        <taxon>Pterygota</taxon>
        <taxon>Neoptera</taxon>
        <taxon>Paraneoptera</taxon>
        <taxon>Hemiptera</taxon>
        <taxon>Sternorrhyncha</taxon>
        <taxon>Aphidomorpha</taxon>
        <taxon>Aphidoidea</taxon>
        <taxon>Aphididae</taxon>
        <taxon>Macrosiphini</taxon>
        <taxon>Macrosiphum</taxon>
    </lineage>
</organism>
<sequence>MTQIHVCPDLFRPRFLGNSQIQVGTDFLVIPRFRQAQISRRFPDSGTAQIHVCPDSGKPRFLVNSQIQEWPRFMYAQNYLGPDF</sequence>
<dbReference type="Proteomes" id="UP001160148">
    <property type="component" value="Unassembled WGS sequence"/>
</dbReference>
<gene>
    <name evidence="1" type="ORF">MEUPH1_LOCUS9065</name>
</gene>
<comment type="caution">
    <text evidence="1">The sequence shown here is derived from an EMBL/GenBank/DDBJ whole genome shotgun (WGS) entry which is preliminary data.</text>
</comment>
<evidence type="ECO:0000313" key="1">
    <source>
        <dbReference type="EMBL" id="CAI6352874.1"/>
    </source>
</evidence>
<dbReference type="AlphaFoldDB" id="A0AAV0WAE7"/>
<accession>A0AAV0WAE7</accession>
<protein>
    <submittedName>
        <fullName evidence="1">Uncharacterized protein</fullName>
    </submittedName>
</protein>
<proteinExistence type="predicted"/>
<name>A0AAV0WAE7_9HEMI</name>
<dbReference type="EMBL" id="CARXXK010000002">
    <property type="protein sequence ID" value="CAI6352874.1"/>
    <property type="molecule type" value="Genomic_DNA"/>
</dbReference>
<evidence type="ECO:0000313" key="2">
    <source>
        <dbReference type="Proteomes" id="UP001160148"/>
    </source>
</evidence>
<keyword evidence="2" id="KW-1185">Reference proteome</keyword>
<reference evidence="1 2" key="1">
    <citation type="submission" date="2023-01" db="EMBL/GenBank/DDBJ databases">
        <authorList>
            <person name="Whitehead M."/>
        </authorList>
    </citation>
    <scope>NUCLEOTIDE SEQUENCE [LARGE SCALE GENOMIC DNA]</scope>
</reference>